<keyword evidence="1" id="KW-0472">Membrane</keyword>
<dbReference type="EMBL" id="RCMG01001678">
    <property type="protein sequence ID" value="KAG2822089.1"/>
    <property type="molecule type" value="Genomic_DNA"/>
</dbReference>
<evidence type="ECO:0000256" key="1">
    <source>
        <dbReference type="SAM" id="Phobius"/>
    </source>
</evidence>
<accession>A0A8T1JLK3</accession>
<sequence>MLIAGFPFYKVLYDQLPVKYQGCAIIILPVWKFAAKHLVIRAARELEVFIPKTVALSADFVSSLFVTVCISTSGSLYLTVAFIIVDLGQSMLEFREVHANANVVLDLHRERRQSREYLTIKKESESSCSIAGMFTPSHYARPSENSKGSRKLRRVCSKWIHKINQIGGIPTKDTSVERVDRTKA</sequence>
<feature type="transmembrane region" description="Helical" evidence="1">
    <location>
        <begin position="60"/>
        <end position="85"/>
    </location>
</feature>
<dbReference type="EMBL" id="RCMI01001992">
    <property type="protein sequence ID" value="KAG2879502.1"/>
    <property type="molecule type" value="Genomic_DNA"/>
</dbReference>
<dbReference type="Proteomes" id="UP000697107">
    <property type="component" value="Unassembled WGS sequence"/>
</dbReference>
<reference evidence="4" key="1">
    <citation type="submission" date="2018-10" db="EMBL/GenBank/DDBJ databases">
        <title>Effector identification in a new, highly contiguous assembly of the strawberry crown rot pathogen Phytophthora cactorum.</title>
        <authorList>
            <person name="Armitage A.D."/>
            <person name="Nellist C.F."/>
            <person name="Bates H."/>
            <person name="Vickerstaff R.J."/>
            <person name="Harrison R.J."/>
        </authorList>
    </citation>
    <scope>NUCLEOTIDE SEQUENCE</scope>
    <source>
        <strain evidence="2">15-7</strain>
        <strain evidence="3">4032</strain>
        <strain evidence="4">P415</strain>
    </source>
</reference>
<evidence type="ECO:0000313" key="5">
    <source>
        <dbReference type="Proteomes" id="UP000697107"/>
    </source>
</evidence>
<keyword evidence="1" id="KW-1133">Transmembrane helix</keyword>
<name>A0A8T1JLK3_9STRA</name>
<dbReference type="Proteomes" id="UP000774804">
    <property type="component" value="Unassembled WGS sequence"/>
</dbReference>
<comment type="caution">
    <text evidence="4">The sequence shown here is derived from an EMBL/GenBank/DDBJ whole genome shotgun (WGS) entry which is preliminary data.</text>
</comment>
<proteinExistence type="predicted"/>
<evidence type="ECO:0000313" key="2">
    <source>
        <dbReference type="EMBL" id="KAG2822089.1"/>
    </source>
</evidence>
<dbReference type="AlphaFoldDB" id="A0A8T1JLK3"/>
<evidence type="ECO:0000313" key="3">
    <source>
        <dbReference type="EMBL" id="KAG2879502.1"/>
    </source>
</evidence>
<dbReference type="EMBL" id="RCML01001956">
    <property type="protein sequence ID" value="KAG2959599.1"/>
    <property type="molecule type" value="Genomic_DNA"/>
</dbReference>
<evidence type="ECO:0000313" key="4">
    <source>
        <dbReference type="EMBL" id="KAG2959599.1"/>
    </source>
</evidence>
<keyword evidence="1" id="KW-0812">Transmembrane</keyword>
<dbReference type="VEuPathDB" id="FungiDB:PC110_g16151"/>
<organism evidence="4 5">
    <name type="scientific">Phytophthora cactorum</name>
    <dbReference type="NCBI Taxonomy" id="29920"/>
    <lineage>
        <taxon>Eukaryota</taxon>
        <taxon>Sar</taxon>
        <taxon>Stramenopiles</taxon>
        <taxon>Oomycota</taxon>
        <taxon>Peronosporomycetes</taxon>
        <taxon>Peronosporales</taxon>
        <taxon>Peronosporaceae</taxon>
        <taxon>Phytophthora</taxon>
    </lineage>
</organism>
<dbReference type="Proteomes" id="UP000735874">
    <property type="component" value="Unassembled WGS sequence"/>
</dbReference>
<protein>
    <submittedName>
        <fullName evidence="4">Uncharacterized protein</fullName>
    </submittedName>
</protein>
<gene>
    <name evidence="2" type="ORF">PC113_g22379</name>
    <name evidence="3" type="ORF">PC115_g22772</name>
    <name evidence="4" type="ORF">PC118_g22940</name>
</gene>